<evidence type="ECO:0000313" key="3">
    <source>
        <dbReference type="Proteomes" id="UP001604277"/>
    </source>
</evidence>
<dbReference type="EMBL" id="JBFOLJ010000004">
    <property type="protein sequence ID" value="KAL2545317.1"/>
    <property type="molecule type" value="Genomic_DNA"/>
</dbReference>
<dbReference type="PANTHER" id="PTHR42774:SF3">
    <property type="entry name" value="KETOHEXOKINASE"/>
    <property type="match status" value="1"/>
</dbReference>
<reference evidence="3" key="1">
    <citation type="submission" date="2024-07" db="EMBL/GenBank/DDBJ databases">
        <title>Two chromosome-level genome assemblies of Korean endemic species Abeliophyllum distichum and Forsythia ovata (Oleaceae).</title>
        <authorList>
            <person name="Jang H."/>
        </authorList>
    </citation>
    <scope>NUCLEOTIDE SEQUENCE [LARGE SCALE GENOMIC DNA]</scope>
</reference>
<dbReference type="InterPro" id="IPR011611">
    <property type="entry name" value="PfkB_dom"/>
</dbReference>
<dbReference type="SUPFAM" id="SSF53613">
    <property type="entry name" value="Ribokinase-like"/>
    <property type="match status" value="1"/>
</dbReference>
<sequence length="122" mass="13072">MIFSIFIVFKSVAKLRAKGIGILSGRLLLGTAEKIPPSELVDTTGAGYTFIGAILYAICTNMPSEKMLSFAAQVVVMLVRLNLERWREETAKTTLTIVGRECWVGSAIGDGGGGCFAAAWLI</sequence>
<dbReference type="GO" id="GO:0016301">
    <property type="term" value="F:kinase activity"/>
    <property type="evidence" value="ECO:0007669"/>
    <property type="project" value="UniProtKB-KW"/>
</dbReference>
<dbReference type="AlphaFoldDB" id="A0ABD1W6Y0"/>
<dbReference type="InterPro" id="IPR052562">
    <property type="entry name" value="Ketohexokinase-related"/>
</dbReference>
<proteinExistence type="predicted"/>
<dbReference type="InterPro" id="IPR029056">
    <property type="entry name" value="Ribokinase-like"/>
</dbReference>
<protein>
    <submittedName>
        <fullName evidence="2">Kinase</fullName>
    </submittedName>
</protein>
<comment type="caution">
    <text evidence="2">The sequence shown here is derived from an EMBL/GenBank/DDBJ whole genome shotgun (WGS) entry which is preliminary data.</text>
</comment>
<evidence type="ECO:0000313" key="2">
    <source>
        <dbReference type="EMBL" id="KAL2545317.1"/>
    </source>
</evidence>
<name>A0ABD1W6Y0_9LAMI</name>
<dbReference type="PANTHER" id="PTHR42774">
    <property type="entry name" value="PHOSPHOTRANSFERASE SYSTEM TRANSPORT PROTEIN"/>
    <property type="match status" value="1"/>
</dbReference>
<keyword evidence="2" id="KW-0808">Transferase</keyword>
<dbReference type="Pfam" id="PF00294">
    <property type="entry name" value="PfkB"/>
    <property type="match status" value="1"/>
</dbReference>
<accession>A0ABD1W6Y0</accession>
<feature type="domain" description="Carbohydrate kinase PfkB" evidence="1">
    <location>
        <begin position="33"/>
        <end position="74"/>
    </location>
</feature>
<keyword evidence="2" id="KW-0418">Kinase</keyword>
<dbReference type="Gene3D" id="3.40.1190.20">
    <property type="match status" value="1"/>
</dbReference>
<evidence type="ECO:0000259" key="1">
    <source>
        <dbReference type="Pfam" id="PF00294"/>
    </source>
</evidence>
<keyword evidence="3" id="KW-1185">Reference proteome</keyword>
<gene>
    <name evidence="2" type="ORF">Fot_14550</name>
</gene>
<dbReference type="Proteomes" id="UP001604277">
    <property type="component" value="Unassembled WGS sequence"/>
</dbReference>
<organism evidence="2 3">
    <name type="scientific">Forsythia ovata</name>
    <dbReference type="NCBI Taxonomy" id="205694"/>
    <lineage>
        <taxon>Eukaryota</taxon>
        <taxon>Viridiplantae</taxon>
        <taxon>Streptophyta</taxon>
        <taxon>Embryophyta</taxon>
        <taxon>Tracheophyta</taxon>
        <taxon>Spermatophyta</taxon>
        <taxon>Magnoliopsida</taxon>
        <taxon>eudicotyledons</taxon>
        <taxon>Gunneridae</taxon>
        <taxon>Pentapetalae</taxon>
        <taxon>asterids</taxon>
        <taxon>lamiids</taxon>
        <taxon>Lamiales</taxon>
        <taxon>Oleaceae</taxon>
        <taxon>Forsythieae</taxon>
        <taxon>Forsythia</taxon>
    </lineage>
</organism>